<dbReference type="OrthoDB" id="28737at2759"/>
<evidence type="ECO:0000256" key="8">
    <source>
        <dbReference type="SAM" id="MobiDB-lite"/>
    </source>
</evidence>
<dbReference type="PRINTS" id="PR00775">
    <property type="entry name" value="HEATSHOCK90"/>
</dbReference>
<evidence type="ECO:0000256" key="2">
    <source>
        <dbReference type="ARBA" id="ARBA00008239"/>
    </source>
</evidence>
<keyword evidence="7" id="KW-0143">Chaperone</keyword>
<dbReference type="GO" id="GO:0016887">
    <property type="term" value="F:ATP hydrolysis activity"/>
    <property type="evidence" value="ECO:0007669"/>
    <property type="project" value="InterPro"/>
</dbReference>
<evidence type="ECO:0000256" key="1">
    <source>
        <dbReference type="ARBA" id="ARBA00004173"/>
    </source>
</evidence>
<comment type="caution">
    <text evidence="10">The sequence shown here is derived from an EMBL/GenBank/DDBJ whole genome shotgun (WGS) entry which is preliminary data.</text>
</comment>
<dbReference type="SUPFAM" id="SSF55874">
    <property type="entry name" value="ATPase domain of HSP90 chaperone/DNA topoisomerase II/histidine kinase"/>
    <property type="match status" value="1"/>
</dbReference>
<evidence type="ECO:0000256" key="4">
    <source>
        <dbReference type="ARBA" id="ARBA00022840"/>
    </source>
</evidence>
<dbReference type="GO" id="GO:0051082">
    <property type="term" value="F:unfolded protein binding"/>
    <property type="evidence" value="ECO:0007669"/>
    <property type="project" value="InterPro"/>
</dbReference>
<sequence>MSKVSFRARALDATKPMPVYRAEEIPDLPDFANINRSVPAMPTGMEKEEETEHHLQRYLSAQQVYGTADALVIPIPDVETIKEDYDKLYKGEFKPTKQYIHIQACGMEQEIPDYDMDSEDESWVEHQSKKMEISALKFEEMMDRLEKGSGQQVVTLQEAKLLLKEDDDLIIAVYDYWLNKRLRLAHPLILQVKTEKRDGSTTNNPYVAFRRRTEKMQTRKNRKNDETSYEKMLKLRRDLNRAVTLLEMIKRREKTKKEMVQLTIEVVDKRYAAEDYEGKMLEEAEALRHKMPSFLSPYTYGGGWSQEEMVVKKKREYRKRKHKQVIQQQREHTVTSVQQSHYNDIDVLHPDFSSEDEGLSPGMSPSDHEEENDPDGLFAFRRKRNCHYHAPILNRLGNWPWCSQEDGGMGDKKYRYNLTSLSQPPRCIGFARRRLGRGGRVLLDRAFSEFDEPLYRSNFSSQKNVDQGSSDVASNIIGQFGVGFYSSFMVASKVEVYSKTYHPDSPAYKWSSDGTGSYELSEAEAVDRGTKIVLHLKGDCYDYAKENIVNDVIKKYSNFLGVPIFLNGRRANIVQALWMMDQKEITEDMHHEFYRFTTNLYDSPKYHLQYKIDAPLNIRALFYVPDHKPTFDLSRESDVGIALYCRKIMIMSKANNVLPRWLRFVKGVVDSEDIPLNLSRELLQDSALIRKLRTVLTTRLLKFFQDQSKKDPEKYMKFYEDYGLFFREGIITTHEQEQKEEVAKLLRFESSKLPPGEVVSLTDYATRMKAGARNIYYLSAPSRQLAETSPYFEALQKKDIEVLFCYEPYDELVLMQLGQFDKKYLKSIENEIQESKEDTDTVDEKDPESLSQTNADELMSWLGVILTNKVQKIKVTKRLSSHPCIITVAEMGAARHFLRTTLADKSQDERYRLLQPTLEINPSHKLIRKLFLLKESDPDLGRLLAEQLYENAMIGAGLLDDPRVMVGRLTELLERALDKI</sequence>
<dbReference type="GO" id="GO:0070013">
    <property type="term" value="C:intracellular organelle lumen"/>
    <property type="evidence" value="ECO:0007669"/>
    <property type="project" value="UniProtKB-ARBA"/>
</dbReference>
<keyword evidence="4" id="KW-0067">ATP-binding</keyword>
<dbReference type="PANTHER" id="PTHR11528">
    <property type="entry name" value="HEAT SHOCK PROTEIN 90 FAMILY MEMBER"/>
    <property type="match status" value="1"/>
</dbReference>
<keyword evidence="6" id="KW-0496">Mitochondrion</keyword>
<dbReference type="NCBIfam" id="NF003555">
    <property type="entry name" value="PRK05218.1"/>
    <property type="match status" value="1"/>
</dbReference>
<evidence type="ECO:0000256" key="7">
    <source>
        <dbReference type="ARBA" id="ARBA00023186"/>
    </source>
</evidence>
<evidence type="ECO:0000256" key="6">
    <source>
        <dbReference type="ARBA" id="ARBA00023128"/>
    </source>
</evidence>
<dbReference type="InterPro" id="IPR020568">
    <property type="entry name" value="Ribosomal_Su5_D2-typ_SF"/>
</dbReference>
<gene>
    <name evidence="10" type="ORF">MGAL_10B034574</name>
</gene>
<dbReference type="FunFam" id="1.20.120.790:FF:000004">
    <property type="entry name" value="Heat shock protein 75 kDa"/>
    <property type="match status" value="1"/>
</dbReference>
<dbReference type="Pfam" id="PF10513">
    <property type="entry name" value="EPL1"/>
    <property type="match status" value="1"/>
</dbReference>
<dbReference type="Gene3D" id="3.30.230.80">
    <property type="match status" value="1"/>
</dbReference>
<protein>
    <submittedName>
        <fullName evidence="10">TNF receptor-associated protein 1</fullName>
    </submittedName>
</protein>
<evidence type="ECO:0000256" key="3">
    <source>
        <dbReference type="ARBA" id="ARBA00022741"/>
    </source>
</evidence>
<evidence type="ECO:0000313" key="10">
    <source>
        <dbReference type="EMBL" id="VDI15545.1"/>
    </source>
</evidence>
<dbReference type="FunFam" id="3.30.230.80:FF:000004">
    <property type="entry name" value="Heat shock protein 75 kDa"/>
    <property type="match status" value="1"/>
</dbReference>
<name>A0A8B6D8J9_MYTGA</name>
<dbReference type="Proteomes" id="UP000596742">
    <property type="component" value="Unassembled WGS sequence"/>
</dbReference>
<feature type="domain" description="Enhancer of polycomb-like N-terminal" evidence="9">
    <location>
        <begin position="7"/>
        <end position="147"/>
    </location>
</feature>
<dbReference type="Gene3D" id="3.40.50.11260">
    <property type="match status" value="1"/>
</dbReference>
<keyword evidence="10" id="KW-0675">Receptor</keyword>
<dbReference type="InterPro" id="IPR020575">
    <property type="entry name" value="Hsp90_N"/>
</dbReference>
<accession>A0A8B6D8J9</accession>
<dbReference type="Gene3D" id="1.20.120.790">
    <property type="entry name" value="Heat shock protein 90, C-terminal domain"/>
    <property type="match status" value="1"/>
</dbReference>
<organism evidence="10 11">
    <name type="scientific">Mytilus galloprovincialis</name>
    <name type="common">Mediterranean mussel</name>
    <dbReference type="NCBI Taxonomy" id="29158"/>
    <lineage>
        <taxon>Eukaryota</taxon>
        <taxon>Metazoa</taxon>
        <taxon>Spiralia</taxon>
        <taxon>Lophotrochozoa</taxon>
        <taxon>Mollusca</taxon>
        <taxon>Bivalvia</taxon>
        <taxon>Autobranchia</taxon>
        <taxon>Pteriomorphia</taxon>
        <taxon>Mytilida</taxon>
        <taxon>Mytiloidea</taxon>
        <taxon>Mytilidae</taxon>
        <taxon>Mytilinae</taxon>
        <taxon>Mytilus</taxon>
    </lineage>
</organism>
<dbReference type="AlphaFoldDB" id="A0A8B6D8J9"/>
<dbReference type="Gene3D" id="3.30.565.10">
    <property type="entry name" value="Histidine kinase-like ATPase, C-terminal domain"/>
    <property type="match status" value="1"/>
</dbReference>
<dbReference type="GO" id="GO:0005739">
    <property type="term" value="C:mitochondrion"/>
    <property type="evidence" value="ECO:0007669"/>
    <property type="project" value="UniProtKB-SubCell"/>
</dbReference>
<comment type="subcellular location">
    <subcellularLocation>
        <location evidence="1">Mitochondrion</location>
    </subcellularLocation>
</comment>
<keyword evidence="11" id="KW-1185">Reference proteome</keyword>
<evidence type="ECO:0000256" key="5">
    <source>
        <dbReference type="ARBA" id="ARBA00022946"/>
    </source>
</evidence>
<dbReference type="FunFam" id="3.40.50.11260:FF:000004">
    <property type="entry name" value="Heat shock protein 75 mitochondrial"/>
    <property type="match status" value="1"/>
</dbReference>
<dbReference type="GO" id="GO:0140662">
    <property type="term" value="F:ATP-dependent protein folding chaperone"/>
    <property type="evidence" value="ECO:0007669"/>
    <property type="project" value="InterPro"/>
</dbReference>
<proteinExistence type="inferred from homology"/>
<keyword evidence="5" id="KW-0809">Transit peptide</keyword>
<feature type="region of interest" description="Disordered" evidence="8">
    <location>
        <begin position="350"/>
        <end position="373"/>
    </location>
</feature>
<evidence type="ECO:0000259" key="9">
    <source>
        <dbReference type="Pfam" id="PF10513"/>
    </source>
</evidence>
<dbReference type="InterPro" id="IPR036890">
    <property type="entry name" value="HATPase_C_sf"/>
</dbReference>
<dbReference type="Pfam" id="PF00183">
    <property type="entry name" value="HSP90"/>
    <property type="match status" value="1"/>
</dbReference>
<dbReference type="SUPFAM" id="SSF54211">
    <property type="entry name" value="Ribosomal protein S5 domain 2-like"/>
    <property type="match status" value="1"/>
</dbReference>
<dbReference type="SUPFAM" id="SSF110942">
    <property type="entry name" value="HSP90 C-terminal domain"/>
    <property type="match status" value="1"/>
</dbReference>
<dbReference type="GO" id="GO:0005524">
    <property type="term" value="F:ATP binding"/>
    <property type="evidence" value="ECO:0007669"/>
    <property type="project" value="UniProtKB-KW"/>
</dbReference>
<dbReference type="InterPro" id="IPR019542">
    <property type="entry name" value="Enhancer_polycomb-like_N"/>
</dbReference>
<comment type="similarity">
    <text evidence="2">Belongs to the heat shock protein 90 family.</text>
</comment>
<evidence type="ECO:0000313" key="11">
    <source>
        <dbReference type="Proteomes" id="UP000596742"/>
    </source>
</evidence>
<keyword evidence="3" id="KW-0547">Nucleotide-binding</keyword>
<dbReference type="EMBL" id="UYJE01002992">
    <property type="protein sequence ID" value="VDI15545.1"/>
    <property type="molecule type" value="Genomic_DNA"/>
</dbReference>
<dbReference type="InterPro" id="IPR001404">
    <property type="entry name" value="Hsp90_fam"/>
</dbReference>
<reference evidence="10" key="1">
    <citation type="submission" date="2018-11" db="EMBL/GenBank/DDBJ databases">
        <authorList>
            <person name="Alioto T."/>
            <person name="Alioto T."/>
        </authorList>
    </citation>
    <scope>NUCLEOTIDE SEQUENCE</scope>
</reference>
<dbReference type="InterPro" id="IPR037196">
    <property type="entry name" value="HSP90_C"/>
</dbReference>